<dbReference type="PANTHER" id="PTHR30097:SF4">
    <property type="entry name" value="SLR6042 PROTEIN"/>
    <property type="match status" value="1"/>
</dbReference>
<dbReference type="HOGENOM" id="CLU_018816_13_2_10"/>
<evidence type="ECO:0000256" key="2">
    <source>
        <dbReference type="ARBA" id="ARBA00022448"/>
    </source>
</evidence>
<dbReference type="InterPro" id="IPR051909">
    <property type="entry name" value="MFP_Cation_Efflux"/>
</dbReference>
<dbReference type="eggNOG" id="COG0845">
    <property type="taxonomic scope" value="Bacteria"/>
</dbReference>
<dbReference type="GO" id="GO:0060003">
    <property type="term" value="P:copper ion export"/>
    <property type="evidence" value="ECO:0007669"/>
    <property type="project" value="TreeGrafter"/>
</dbReference>
<dbReference type="NCBIfam" id="TIGR01730">
    <property type="entry name" value="RND_mfp"/>
    <property type="match status" value="1"/>
</dbReference>
<dbReference type="InterPro" id="IPR058625">
    <property type="entry name" value="MdtA-like_BSH"/>
</dbReference>
<evidence type="ECO:0000259" key="3">
    <source>
        <dbReference type="Pfam" id="PF25917"/>
    </source>
</evidence>
<dbReference type="GO" id="GO:0030313">
    <property type="term" value="C:cell envelope"/>
    <property type="evidence" value="ECO:0007669"/>
    <property type="project" value="TreeGrafter"/>
</dbReference>
<proteinExistence type="inferred from homology"/>
<dbReference type="OrthoDB" id="9814657at2"/>
<dbReference type="STRING" id="865938.Weevi_2036"/>
<dbReference type="GO" id="GO:0015679">
    <property type="term" value="P:plasma membrane copper ion transport"/>
    <property type="evidence" value="ECO:0007669"/>
    <property type="project" value="TreeGrafter"/>
</dbReference>
<feature type="domain" description="Multidrug resistance protein MdtA-like barrel-sandwich hybrid" evidence="3">
    <location>
        <begin position="76"/>
        <end position="216"/>
    </location>
</feature>
<dbReference type="RefSeq" id="WP_013599099.1">
    <property type="nucleotide sequence ID" value="NC_015144.1"/>
</dbReference>
<dbReference type="Gene3D" id="2.40.50.100">
    <property type="match status" value="1"/>
</dbReference>
<dbReference type="KEGG" id="wvi:Weevi_2036"/>
<comment type="similarity">
    <text evidence="1">Belongs to the membrane fusion protein (MFP) (TC 8.A.1) family.</text>
</comment>
<gene>
    <name evidence="4" type="ordered locus">Weevi_2036</name>
</gene>
<dbReference type="Gene3D" id="1.10.287.470">
    <property type="entry name" value="Helix hairpin bin"/>
    <property type="match status" value="1"/>
</dbReference>
<dbReference type="GO" id="GO:0016020">
    <property type="term" value="C:membrane"/>
    <property type="evidence" value="ECO:0007669"/>
    <property type="project" value="InterPro"/>
</dbReference>
<dbReference type="InterPro" id="IPR006143">
    <property type="entry name" value="RND_pump_MFP"/>
</dbReference>
<reference evidence="5" key="2">
    <citation type="journal article" date="2011" name="Stand. Genomic Sci.">
        <title>Complete genome sequence of Weeksella virosa type strain (9751T).</title>
        <authorList>
            <person name="Lang E."/>
            <person name="Teshima H."/>
            <person name="Lucas S."/>
            <person name="Lapidus A."/>
            <person name="Hammon N."/>
            <person name="Deshpande S."/>
            <person name="Nolan M."/>
            <person name="Cheng J."/>
            <person name="Pitluck S."/>
            <person name="Liolios K."/>
            <person name="Pagani I."/>
            <person name="Mikhailova N."/>
            <person name="Ivanova N."/>
            <person name="Mavromatis K."/>
            <person name="Pati A."/>
            <person name="Tapia R."/>
            <person name="Han C."/>
            <person name="Goodwin L."/>
            <person name="Chen A."/>
            <person name="Palaniappan K."/>
            <person name="Land M."/>
            <person name="Hauser L."/>
            <person name="Chang Y."/>
            <person name="Jeffries C."/>
            <person name="Brambilla E."/>
            <person name="Kopitz M."/>
            <person name="Rohde M."/>
            <person name="Goker M."/>
            <person name="Tindall B."/>
            <person name="Detter J."/>
            <person name="Woyke T."/>
            <person name="Bristow J."/>
            <person name="Eisen J."/>
            <person name="Markowitz V."/>
            <person name="Hugenholtz P."/>
            <person name="Klenk H."/>
            <person name="Kyrpides N."/>
        </authorList>
    </citation>
    <scope>NUCLEOTIDE SEQUENCE [LARGE SCALE GENOMIC DNA]</scope>
    <source>
        <strain evidence="5">ATCC 43766 / DSM 16922 / JCM 21250 / NBRC 16016 / NCTC 11634 / CL345/78</strain>
    </source>
</reference>
<accession>F0P1R4</accession>
<dbReference type="Gene3D" id="2.40.420.20">
    <property type="match status" value="1"/>
</dbReference>
<organism evidence="4 5">
    <name type="scientific">Weeksella virosa (strain ATCC 43766 / DSM 16922 / JCM 21250 / CCUG 30538 / CDC 9751 / IAM 14551 / NBRC 16016 / NCTC 11634 / CL345/78)</name>
    <dbReference type="NCBI Taxonomy" id="865938"/>
    <lineage>
        <taxon>Bacteria</taxon>
        <taxon>Pseudomonadati</taxon>
        <taxon>Bacteroidota</taxon>
        <taxon>Flavobacteriia</taxon>
        <taxon>Flavobacteriales</taxon>
        <taxon>Weeksellaceae</taxon>
        <taxon>Weeksella</taxon>
    </lineage>
</organism>
<keyword evidence="5" id="KW-1185">Reference proteome</keyword>
<dbReference type="AlphaFoldDB" id="F0P1R4"/>
<evidence type="ECO:0000313" key="4">
    <source>
        <dbReference type="EMBL" id="ADX68711.1"/>
    </source>
</evidence>
<dbReference type="GO" id="GO:0022857">
    <property type="term" value="F:transmembrane transporter activity"/>
    <property type="evidence" value="ECO:0007669"/>
    <property type="project" value="InterPro"/>
</dbReference>
<name>F0P1R4_WEEVC</name>
<dbReference type="Gene3D" id="2.40.30.170">
    <property type="match status" value="1"/>
</dbReference>
<evidence type="ECO:0000313" key="5">
    <source>
        <dbReference type="Proteomes" id="UP000008641"/>
    </source>
</evidence>
<reference evidence="4 5" key="1">
    <citation type="journal article" date="2011" name="Stand. Genomic Sci.">
        <title>Complete genome sequence of Weeksella virosa type strain (9751).</title>
        <authorList>
            <person name="Lang E."/>
            <person name="Teshima H."/>
            <person name="Lucas S."/>
            <person name="Lapidus A."/>
            <person name="Hammon N."/>
            <person name="Deshpande S."/>
            <person name="Nolan M."/>
            <person name="Cheng J.F."/>
            <person name="Pitluck S."/>
            <person name="Liolios K."/>
            <person name="Pagani I."/>
            <person name="Mikhailova N."/>
            <person name="Ivanova N."/>
            <person name="Mavromatis K."/>
            <person name="Pati A."/>
            <person name="Tapia R."/>
            <person name="Han C."/>
            <person name="Goodwin L."/>
            <person name="Chen A."/>
            <person name="Palaniappan K."/>
            <person name="Land M."/>
            <person name="Hauser L."/>
            <person name="Chang Y.J."/>
            <person name="Jeffries C.D."/>
            <person name="Brambilla E.M."/>
            <person name="Kopitz M."/>
            <person name="Rohde M."/>
            <person name="Goker M."/>
            <person name="Tindall B.J."/>
            <person name="Detter J.C."/>
            <person name="Woyke T."/>
            <person name="Bristow J."/>
            <person name="Eisen J.A."/>
            <person name="Markowitz V."/>
            <person name="Hugenholtz P."/>
            <person name="Klenk H.P."/>
            <person name="Kyrpides N.C."/>
        </authorList>
    </citation>
    <scope>NUCLEOTIDE SEQUENCE [LARGE SCALE GENOMIC DNA]</scope>
    <source>
        <strain evidence="5">ATCC 43766 / DSM 16922 / JCM 21250 / NBRC 16016 / NCTC 11634 / CL345/78</strain>
    </source>
</reference>
<dbReference type="PANTHER" id="PTHR30097">
    <property type="entry name" value="CATION EFFLUX SYSTEM PROTEIN CUSB"/>
    <property type="match status" value="1"/>
</dbReference>
<evidence type="ECO:0000256" key="1">
    <source>
        <dbReference type="ARBA" id="ARBA00009477"/>
    </source>
</evidence>
<dbReference type="EMBL" id="CP002455">
    <property type="protein sequence ID" value="ADX68711.1"/>
    <property type="molecule type" value="Genomic_DNA"/>
</dbReference>
<dbReference type="Proteomes" id="UP000008641">
    <property type="component" value="Chromosome"/>
</dbReference>
<keyword evidence="2" id="KW-0813">Transport</keyword>
<protein>
    <submittedName>
        <fullName evidence="4">Efflux transporter, RND family, MFP subunit</fullName>
    </submittedName>
</protein>
<dbReference type="Pfam" id="PF25917">
    <property type="entry name" value="BSH_RND"/>
    <property type="match status" value="1"/>
</dbReference>
<dbReference type="SUPFAM" id="SSF111369">
    <property type="entry name" value="HlyD-like secretion proteins"/>
    <property type="match status" value="1"/>
</dbReference>
<sequence length="377" mass="41974">MKNYIWALIIGMNFSACTSQKEENKTLRETENTQEITLTQAQQKQLTIETVKVETIDLNATMQLSARTQVLPQDRISVTHMLGGFVKSIQVIPGTYVKKGQVLAVLEDPMFVQIQEEYLTTKALLEKAESNFKRQKELNEAQAASTKILEEAQADRKLLLIKKRALEEKLHLMHLSPNSVTVNAIKRNLTVVSPVSGAINKVSVNRGQYVSASEPLLEIIQSSTPLLEIKAFENQLAALKIGQKILASTNQNPEQKYEAKVISIGQEVNSDGSVNVLAQLSNPLPQPLISQMYFTVELTVANQSAQVLPEGSVVHFEGKDYVYEVLSNNTYKMKKVKIGKAEKNKIAIITPLNPTQNYVSKGAYALLMAMKNTEEEE</sequence>